<dbReference type="InterPro" id="IPR043472">
    <property type="entry name" value="Macro_dom-like"/>
</dbReference>
<sequence length="487" mass="50421">MGCGASAHGADKSQAAVAVVRVEPAHEESGGPSCASSTPPEIGPMGPADSLDAPSDHSGGHGAAGSPSSRGHFERGHFESGQARERRIHEQLAALPPEAQAAFRQEHFLGDKRVTGMAQLKPWAKQGCPAQPSPKPDTSGVVQLPSGGRLYDGDLAARSVCSNSINGIVRLWHGDITLLEVDAIVNAANTGLWAGGGICGAIHKAAGPLLADECQRIGKPPERCPTGSTVITRGYRLPAKFVLHTVGPTGIDRKALQSSYRTTLDVAVQNGLRSVGLCCVSTGIFGFPLRLATHIALSTVRTWLDTHPGKMDCVVFTVFMPKEEEVYQNLMPCYFPRTDEPELLPDGPAPPPVPDSPRDTSLSLDSGWRNNDRFGGGGGGMGGFVGGARRGGDAMSSRPGGARPGHGARGGHHGSGRDHSHERRGNSSDSGGWFSSTPASRGKARPGAAGGRGGSSGGAESPDQPAERPVPASRGPGSFAGGRGHFR</sequence>
<evidence type="ECO:0000313" key="3">
    <source>
        <dbReference type="EMBL" id="CAE4659707.1"/>
    </source>
</evidence>
<dbReference type="Pfam" id="PF01661">
    <property type="entry name" value="Macro"/>
    <property type="match status" value="1"/>
</dbReference>
<evidence type="ECO:0000256" key="1">
    <source>
        <dbReference type="SAM" id="MobiDB-lite"/>
    </source>
</evidence>
<feature type="region of interest" description="Disordered" evidence="1">
    <location>
        <begin position="1"/>
        <end position="84"/>
    </location>
</feature>
<feature type="compositionally biased region" description="Polar residues" evidence="1">
    <location>
        <begin position="427"/>
        <end position="438"/>
    </location>
</feature>
<dbReference type="Gene3D" id="3.40.220.10">
    <property type="entry name" value="Leucine Aminopeptidase, subunit E, domain 1"/>
    <property type="match status" value="1"/>
</dbReference>
<organism evidence="3">
    <name type="scientific">Alexandrium monilatum</name>
    <dbReference type="NCBI Taxonomy" id="311494"/>
    <lineage>
        <taxon>Eukaryota</taxon>
        <taxon>Sar</taxon>
        <taxon>Alveolata</taxon>
        <taxon>Dinophyceae</taxon>
        <taxon>Gonyaulacales</taxon>
        <taxon>Pyrocystaceae</taxon>
        <taxon>Alexandrium</taxon>
    </lineage>
</organism>
<name>A0A7S4T1H9_9DINO</name>
<dbReference type="SMART" id="SM00506">
    <property type="entry name" value="A1pp"/>
    <property type="match status" value="1"/>
</dbReference>
<protein>
    <recommendedName>
        <fullName evidence="2">Macro domain-containing protein</fullName>
    </recommendedName>
</protein>
<dbReference type="PANTHER" id="PTHR11106:SF27">
    <property type="entry name" value="MACRO DOMAIN-CONTAINING PROTEIN"/>
    <property type="match status" value="1"/>
</dbReference>
<dbReference type="PANTHER" id="PTHR11106">
    <property type="entry name" value="GANGLIOSIDE INDUCED DIFFERENTIATION ASSOCIATED PROTEIN 2-RELATED"/>
    <property type="match status" value="1"/>
</dbReference>
<dbReference type="SUPFAM" id="SSF52949">
    <property type="entry name" value="Macro domain-like"/>
    <property type="match status" value="1"/>
</dbReference>
<accession>A0A7S4T1H9</accession>
<reference evidence="3" key="1">
    <citation type="submission" date="2021-01" db="EMBL/GenBank/DDBJ databases">
        <authorList>
            <person name="Corre E."/>
            <person name="Pelletier E."/>
            <person name="Niang G."/>
            <person name="Scheremetjew M."/>
            <person name="Finn R."/>
            <person name="Kale V."/>
            <person name="Holt S."/>
            <person name="Cochrane G."/>
            <person name="Meng A."/>
            <person name="Brown T."/>
            <person name="Cohen L."/>
        </authorList>
    </citation>
    <scope>NUCLEOTIDE SEQUENCE</scope>
    <source>
        <strain evidence="3">CCMP3105</strain>
    </source>
</reference>
<feature type="compositionally biased region" description="Gly residues" evidence="1">
    <location>
        <begin position="478"/>
        <end position="487"/>
    </location>
</feature>
<gene>
    <name evidence="3" type="ORF">AMON00008_LOCUS58978</name>
</gene>
<proteinExistence type="predicted"/>
<dbReference type="CDD" id="cd02908">
    <property type="entry name" value="Macro_OAADPr_deacetylase"/>
    <property type="match status" value="1"/>
</dbReference>
<feature type="domain" description="Macro" evidence="2">
    <location>
        <begin position="156"/>
        <end position="335"/>
    </location>
</feature>
<dbReference type="PROSITE" id="PS51154">
    <property type="entry name" value="MACRO"/>
    <property type="match status" value="1"/>
</dbReference>
<feature type="compositionally biased region" description="Gly residues" evidence="1">
    <location>
        <begin position="374"/>
        <end position="389"/>
    </location>
</feature>
<dbReference type="AlphaFoldDB" id="A0A7S4T1H9"/>
<dbReference type="EMBL" id="HBNR01082418">
    <property type="protein sequence ID" value="CAE4659707.1"/>
    <property type="molecule type" value="Transcribed_RNA"/>
</dbReference>
<feature type="compositionally biased region" description="Basic and acidic residues" evidence="1">
    <location>
        <begin position="71"/>
        <end position="84"/>
    </location>
</feature>
<feature type="compositionally biased region" description="Basic and acidic residues" evidence="1">
    <location>
        <begin position="415"/>
        <end position="426"/>
    </location>
</feature>
<feature type="region of interest" description="Disordered" evidence="1">
    <location>
        <begin position="338"/>
        <end position="487"/>
    </location>
</feature>
<evidence type="ECO:0000259" key="2">
    <source>
        <dbReference type="PROSITE" id="PS51154"/>
    </source>
</evidence>
<dbReference type="InterPro" id="IPR002589">
    <property type="entry name" value="Macro_dom"/>
</dbReference>
<feature type="compositionally biased region" description="Gly residues" evidence="1">
    <location>
        <begin position="448"/>
        <end position="457"/>
    </location>
</feature>